<proteinExistence type="predicted"/>
<comment type="caution">
    <text evidence="1">The sequence shown here is derived from an EMBL/GenBank/DDBJ whole genome shotgun (WGS) entry which is preliminary data.</text>
</comment>
<name>X1CM68_9ZZZZ</name>
<gene>
    <name evidence="1" type="ORF">S01H4_34151</name>
</gene>
<dbReference type="EMBL" id="BART01018054">
    <property type="protein sequence ID" value="GAG85321.1"/>
    <property type="molecule type" value="Genomic_DNA"/>
</dbReference>
<dbReference type="AlphaFoldDB" id="X1CM68"/>
<sequence length="77" mass="8917">MIGMMNCLIPTTSKAARISTRENKIQERQRTLKQLVTNKKAGLVGIDEFETRYRKLQDELTELETIIYNMKLGTDVK</sequence>
<protein>
    <submittedName>
        <fullName evidence="1">Uncharacterized protein</fullName>
    </submittedName>
</protein>
<reference evidence="1" key="1">
    <citation type="journal article" date="2014" name="Front. Microbiol.">
        <title>High frequency of phylogenetically diverse reductive dehalogenase-homologous genes in deep subseafloor sedimentary metagenomes.</title>
        <authorList>
            <person name="Kawai M."/>
            <person name="Futagami T."/>
            <person name="Toyoda A."/>
            <person name="Takaki Y."/>
            <person name="Nishi S."/>
            <person name="Hori S."/>
            <person name="Arai W."/>
            <person name="Tsubouchi T."/>
            <person name="Morono Y."/>
            <person name="Uchiyama I."/>
            <person name="Ito T."/>
            <person name="Fujiyama A."/>
            <person name="Inagaki F."/>
            <person name="Takami H."/>
        </authorList>
    </citation>
    <scope>NUCLEOTIDE SEQUENCE</scope>
    <source>
        <strain evidence="1">Expedition CK06-06</strain>
    </source>
</reference>
<organism evidence="1">
    <name type="scientific">marine sediment metagenome</name>
    <dbReference type="NCBI Taxonomy" id="412755"/>
    <lineage>
        <taxon>unclassified sequences</taxon>
        <taxon>metagenomes</taxon>
        <taxon>ecological metagenomes</taxon>
    </lineage>
</organism>
<accession>X1CM68</accession>
<evidence type="ECO:0000313" key="1">
    <source>
        <dbReference type="EMBL" id="GAG85321.1"/>
    </source>
</evidence>